<dbReference type="EMBL" id="NAJO01000021">
    <property type="protein sequence ID" value="OQO04633.1"/>
    <property type="molecule type" value="Genomic_DNA"/>
</dbReference>
<dbReference type="STRING" id="1507870.A0A1V8SZP3"/>
<protein>
    <recommendedName>
        <fullName evidence="1">Transcription factor CBF/NF-Y/archaeal histone domain-containing protein</fullName>
    </recommendedName>
</protein>
<dbReference type="OrthoDB" id="2192830at2759"/>
<dbReference type="InterPro" id="IPR003958">
    <property type="entry name" value="CBFA_NFYB_domain"/>
</dbReference>
<dbReference type="PANTHER" id="PTHR10622">
    <property type="entry name" value="HET DOMAIN-CONTAINING PROTEIN"/>
    <property type="match status" value="1"/>
</dbReference>
<name>A0A1V8SZP3_9PEZI</name>
<keyword evidence="3" id="KW-1185">Reference proteome</keyword>
<evidence type="ECO:0000313" key="2">
    <source>
        <dbReference type="EMBL" id="OQO04633.1"/>
    </source>
</evidence>
<dbReference type="GO" id="GO:0046982">
    <property type="term" value="F:protein heterodimerization activity"/>
    <property type="evidence" value="ECO:0007669"/>
    <property type="project" value="InterPro"/>
</dbReference>
<dbReference type="InParanoid" id="A0A1V8SZP3"/>
<dbReference type="SUPFAM" id="SSF47113">
    <property type="entry name" value="Histone-fold"/>
    <property type="match status" value="1"/>
</dbReference>
<evidence type="ECO:0000259" key="1">
    <source>
        <dbReference type="Pfam" id="PF00808"/>
    </source>
</evidence>
<gene>
    <name evidence="2" type="ORF">B0A48_09555</name>
</gene>
<dbReference type="CDD" id="cd22907">
    <property type="entry name" value="HFD_NFYB"/>
    <property type="match status" value="1"/>
</dbReference>
<organism evidence="2 3">
    <name type="scientific">Cryoendolithus antarcticus</name>
    <dbReference type="NCBI Taxonomy" id="1507870"/>
    <lineage>
        <taxon>Eukaryota</taxon>
        <taxon>Fungi</taxon>
        <taxon>Dikarya</taxon>
        <taxon>Ascomycota</taxon>
        <taxon>Pezizomycotina</taxon>
        <taxon>Dothideomycetes</taxon>
        <taxon>Dothideomycetidae</taxon>
        <taxon>Cladosporiales</taxon>
        <taxon>Cladosporiaceae</taxon>
        <taxon>Cryoendolithus</taxon>
    </lineage>
</organism>
<feature type="domain" description="Transcription factor CBF/NF-Y/archaeal histone" evidence="1">
    <location>
        <begin position="390"/>
        <end position="452"/>
    </location>
</feature>
<dbReference type="Proteomes" id="UP000192596">
    <property type="component" value="Unassembled WGS sequence"/>
</dbReference>
<accession>A0A1V8SZP3</accession>
<dbReference type="AlphaFoldDB" id="A0A1V8SZP3"/>
<proteinExistence type="predicted"/>
<dbReference type="Gene3D" id="1.10.20.10">
    <property type="entry name" value="Histone, subunit A"/>
    <property type="match status" value="1"/>
</dbReference>
<dbReference type="Pfam" id="PF00808">
    <property type="entry name" value="CBFD_NFYB_HMF"/>
    <property type="match status" value="1"/>
</dbReference>
<sequence length="731" mass="81787">MTTFLTGLKMRLLNVHDYRFRDFHGDNTEPYVITSHRWSNDEATYKDVRKQRNTASVGWAKIKGFCEQVRHTNDILQNLNDSTVSDWLWIDTACIDTTSAAEVQESINSMFRWYHDSIECHAYLADVLPFSATRGRVEVLGDFAESEWFQRGWTLQELLAPRTVIFFTQNWEVIGHKCSQCDTTSSCRGAGPLLNAEIAQITGIPEIVLQDFEKSRALSVEEKIKWQQGRRTTKLEDQAYCLLGIFDVYMPLIYGEGLRAVYRLERTILEEAQRPWKSLLSFNIADALSASFSTMSESRRFQRPLAITPFSTTITSAPQVAVPPSNKQSLKRKRDEIVEFSSTSSRDVDTAAHEASDIARLTSRESSPNFNLTDYDLGYDFEVNANDSYLPVADVARVMKAALPDDAKVAKDGQKLMQTCGTELIKYMTRAAVARSKLDQRKAIIGEDVLYAFGTHDFPRYESFLRTYISGFMVQTSKNLDAGSAAESPHAKPAASALEPQETYVGAGEDPDVADGRAAKIQKLTHVPDSHNHPLLREADGFSHPMAAHKMAELDRQEESSAQNKQTGQLDWTVDLSFPDHFSFEDHSYRGTPNNATTLDGHELHHLWGETGFADPGGLYTVDHLNDSLTPLWNIGQAREHNPPEPLVFDQLAQQVGEQPADMCLTNSLVADHQLWPADATLINAQTSAHTGAYQGGVAAYRNVGIQLLESERSQKAYGEPLPCPFSLSVL</sequence>
<evidence type="ECO:0000313" key="3">
    <source>
        <dbReference type="Proteomes" id="UP000192596"/>
    </source>
</evidence>
<dbReference type="InterPro" id="IPR009072">
    <property type="entry name" value="Histone-fold"/>
</dbReference>
<dbReference type="PANTHER" id="PTHR10622:SF10">
    <property type="entry name" value="HET DOMAIN-CONTAINING PROTEIN"/>
    <property type="match status" value="1"/>
</dbReference>
<comment type="caution">
    <text evidence="2">The sequence shown here is derived from an EMBL/GenBank/DDBJ whole genome shotgun (WGS) entry which is preliminary data.</text>
</comment>
<reference evidence="3" key="1">
    <citation type="submission" date="2017-03" db="EMBL/GenBank/DDBJ databases">
        <title>Genomes of endolithic fungi from Antarctica.</title>
        <authorList>
            <person name="Coleine C."/>
            <person name="Masonjones S."/>
            <person name="Stajich J.E."/>
        </authorList>
    </citation>
    <scope>NUCLEOTIDE SEQUENCE [LARGE SCALE GENOMIC DNA]</scope>
    <source>
        <strain evidence="3">CCFEE 5527</strain>
    </source>
</reference>